<dbReference type="PROSITE" id="PS51192">
    <property type="entry name" value="HELICASE_ATP_BIND_1"/>
    <property type="match status" value="1"/>
</dbReference>
<dbReference type="CDD" id="cd17917">
    <property type="entry name" value="DEXHc_RHA-like"/>
    <property type="match status" value="1"/>
</dbReference>
<keyword evidence="3" id="KW-0547">Nucleotide-binding</keyword>
<accession>A0A1M6YW65</accession>
<dbReference type="InterPro" id="IPR010222">
    <property type="entry name" value="RNA_helicase_HrpA"/>
</dbReference>
<dbReference type="PROSITE" id="PS00690">
    <property type="entry name" value="DEAH_ATP_HELICASE"/>
    <property type="match status" value="1"/>
</dbReference>
<evidence type="ECO:0000313" key="10">
    <source>
        <dbReference type="Proteomes" id="UP000184275"/>
    </source>
</evidence>
<keyword evidence="4" id="KW-0378">Hydrolase</keyword>
<dbReference type="Pfam" id="PF21010">
    <property type="entry name" value="HA2_C"/>
    <property type="match status" value="1"/>
</dbReference>
<gene>
    <name evidence="9" type="ORF">SAMN05720469_1493</name>
</gene>
<evidence type="ECO:0000313" key="9">
    <source>
        <dbReference type="EMBL" id="SHL22370.1"/>
    </source>
</evidence>
<dbReference type="InterPro" id="IPR002464">
    <property type="entry name" value="DNA/RNA_helicase_DEAH_CS"/>
</dbReference>
<feature type="domain" description="Helicase C-terminal" evidence="8">
    <location>
        <begin position="215"/>
        <end position="384"/>
    </location>
</feature>
<comment type="similarity">
    <text evidence="1">Belongs to the DEAD box helicase family. DEAH subfamily.</text>
</comment>
<evidence type="ECO:0000259" key="7">
    <source>
        <dbReference type="PROSITE" id="PS51192"/>
    </source>
</evidence>
<feature type="domain" description="Helicase ATP-binding" evidence="7">
    <location>
        <begin position="25"/>
        <end position="186"/>
    </location>
</feature>
<dbReference type="NCBIfam" id="TIGR01967">
    <property type="entry name" value="DEAH_box_HrpA"/>
    <property type="match status" value="1"/>
</dbReference>
<dbReference type="SMART" id="SM00487">
    <property type="entry name" value="DEXDc"/>
    <property type="match status" value="1"/>
</dbReference>
<dbReference type="Pfam" id="PF00271">
    <property type="entry name" value="Helicase_C"/>
    <property type="match status" value="1"/>
</dbReference>
<dbReference type="InterPro" id="IPR001650">
    <property type="entry name" value="Helicase_C-like"/>
</dbReference>
<dbReference type="Gene3D" id="3.40.50.300">
    <property type="entry name" value="P-loop containing nucleotide triphosphate hydrolases"/>
    <property type="match status" value="2"/>
</dbReference>
<reference evidence="10" key="1">
    <citation type="submission" date="2016-11" db="EMBL/GenBank/DDBJ databases">
        <authorList>
            <person name="Varghese N."/>
            <person name="Submissions S."/>
        </authorList>
    </citation>
    <scope>NUCLEOTIDE SEQUENCE [LARGE SCALE GENOMIC DNA]</scope>
    <source>
        <strain evidence="10">UWOS</strain>
    </source>
</reference>
<organism evidence="9 10">
    <name type="scientific">Fibrobacter intestinalis</name>
    <dbReference type="NCBI Taxonomy" id="28122"/>
    <lineage>
        <taxon>Bacteria</taxon>
        <taxon>Pseudomonadati</taxon>
        <taxon>Fibrobacterota</taxon>
        <taxon>Fibrobacteria</taxon>
        <taxon>Fibrobacterales</taxon>
        <taxon>Fibrobacteraceae</taxon>
        <taxon>Fibrobacter</taxon>
    </lineage>
</organism>
<keyword evidence="10" id="KW-1185">Reference proteome</keyword>
<dbReference type="CDD" id="cd18791">
    <property type="entry name" value="SF2_C_RHA"/>
    <property type="match status" value="1"/>
</dbReference>
<dbReference type="Gene3D" id="1.20.120.1080">
    <property type="match status" value="1"/>
</dbReference>
<evidence type="ECO:0000256" key="6">
    <source>
        <dbReference type="ARBA" id="ARBA00022840"/>
    </source>
</evidence>
<evidence type="ECO:0000256" key="1">
    <source>
        <dbReference type="ARBA" id="ARBA00008792"/>
    </source>
</evidence>
<evidence type="ECO:0000256" key="5">
    <source>
        <dbReference type="ARBA" id="ARBA00022806"/>
    </source>
</evidence>
<keyword evidence="5 9" id="KW-0347">Helicase</keyword>
<dbReference type="PROSITE" id="PS51194">
    <property type="entry name" value="HELICASE_CTER"/>
    <property type="match status" value="1"/>
</dbReference>
<evidence type="ECO:0000256" key="2">
    <source>
        <dbReference type="ARBA" id="ARBA00012552"/>
    </source>
</evidence>
<protein>
    <recommendedName>
        <fullName evidence="2">RNA helicase</fullName>
        <ecNumber evidence="2">3.6.4.13</ecNumber>
    </recommendedName>
</protein>
<dbReference type="GO" id="GO:0003724">
    <property type="term" value="F:RNA helicase activity"/>
    <property type="evidence" value="ECO:0007669"/>
    <property type="project" value="UniProtKB-EC"/>
</dbReference>
<dbReference type="InterPro" id="IPR011545">
    <property type="entry name" value="DEAD/DEAH_box_helicase_dom"/>
</dbReference>
<dbReference type="Pfam" id="PF04408">
    <property type="entry name" value="WHD_HA2"/>
    <property type="match status" value="1"/>
</dbReference>
<evidence type="ECO:0000256" key="3">
    <source>
        <dbReference type="ARBA" id="ARBA00022741"/>
    </source>
</evidence>
<evidence type="ECO:0000259" key="8">
    <source>
        <dbReference type="PROSITE" id="PS51194"/>
    </source>
</evidence>
<dbReference type="InterPro" id="IPR048333">
    <property type="entry name" value="HA2_WH"/>
</dbReference>
<dbReference type="EC" id="3.6.4.13" evidence="2"/>
<sequence length="1271" mass="145258">MALDFLKAPIEYPDLPVVKKREEFLELLKNHQVVIVKADTGSGKSTQVPKFLLESGLAEKGRIGVTEPRRLAAMSIADRLREELKDESLVSTRIRFLEEGPKDAPLKVMTDGILLQEFRRDRLFQMYSAILIDEAHERSLNIDILLGIFKDVLRNRPDFRLVIASATLDAKLFEKFYENSAVLEAEGRMFPVQVVFADPQQNDSKSRGDSGLVEEARDAIIALEETVGKDNLLCFLPTERDIQDLQAELLSKMDESKFEILPLFGRMSPQEQKRVFKNSGKVRIVLATNIAETSLTIPGIAYVVDSGMARVSRYSPQNRIQGLPVEKISQASARQRTGRAGRVKPGICVRLYTQEDFESREEFTEPEIRRSNLSNVVLQLRSLGLSVEDFPFIQPPPRSAFRGAYKTLFELGALSGVARDARVTPLGIEMSHLPMDATLSAVLLRARRLGVLQPAIIVCSALSIQDPRLYPSDDEGREKARRKHKSLGGHKSDFLCYLAEWNAFCREWNGTSWNSLRKYCEKNYLHFLRCREWMDLYEQFSRILKTHFESYVCPFNSFHRDSLHIALLSGFLGGVAQRDRDNGCYRLVGGKDAYLFPGSDLAGKFPEFVVSAEVRETSRVFLNKSAEILPEWIIKVAKDFCSYRWFDPKWNSVRGFVEALEEVSFRGMVLSRSRRVDYGRVDAKEAARIFFLEAVVEGDMPTPFPFMEHNQRVLSALRATEARQRRWGICPSEDLQVDYLMDRAPGVFSLQTLKDFIEKNSDKALRYNEADWISASEAGVEHIEAFHNNPVMDALHRKKITQILEDKKNAKLGGVVEFEKILNRQIRAELVFDSSKSWDGLSLEIPADFLPQLSPAILAHEILKWRFWILESFLRELPKSERKRLDSKKEELDDSFVDALERNPQKSPLISLYEAYRNWGETEGSLPVLNPQNEHHLRLHLSIYSSAYSEKFSLELSPEWGVCTFFDAVRALVSPCALSLSVLGVAYAWCPEGVRAMSLSEAEFWQKFYRRISGVGVDDSPLKSLFESRFVFLNRREESTFALRSLLAMTKEEKEKFGIEILELSLPRFSGIEFARSHKVRSFSDISSHRTNEENASREGLLRFVSDSAYLGVSAFVKAWDVFREAFAGFRKGAKVSDSLLRLASVLSAEDSLYFRIRRIAAFLQGEIFRENSGEEMALPLPSAKSFRESFSPYFSGRFLKEHELKKAREALACAEKARTESERFESALVLQILLENFELLRFKRSILAQAPEEKVEMSDLLKLRERFKNR</sequence>
<evidence type="ECO:0000256" key="4">
    <source>
        <dbReference type="ARBA" id="ARBA00022801"/>
    </source>
</evidence>
<dbReference type="InterPro" id="IPR007502">
    <property type="entry name" value="Helicase-assoc_dom"/>
</dbReference>
<dbReference type="InterPro" id="IPR014001">
    <property type="entry name" value="Helicase_ATP-bd"/>
</dbReference>
<dbReference type="Pfam" id="PF11898">
    <property type="entry name" value="DUF3418"/>
    <property type="match status" value="1"/>
</dbReference>
<dbReference type="GO" id="GO:0003723">
    <property type="term" value="F:RNA binding"/>
    <property type="evidence" value="ECO:0007669"/>
    <property type="project" value="TreeGrafter"/>
</dbReference>
<dbReference type="PANTHER" id="PTHR18934">
    <property type="entry name" value="ATP-DEPENDENT RNA HELICASE"/>
    <property type="match status" value="1"/>
</dbReference>
<dbReference type="EMBL" id="FRAW01000049">
    <property type="protein sequence ID" value="SHL22370.1"/>
    <property type="molecule type" value="Genomic_DNA"/>
</dbReference>
<dbReference type="AlphaFoldDB" id="A0A1M6YW65"/>
<dbReference type="RefSeq" id="WP_073306192.1">
    <property type="nucleotide sequence ID" value="NZ_JAQYFD010000022.1"/>
</dbReference>
<dbReference type="InterPro" id="IPR011709">
    <property type="entry name" value="DEAD-box_helicase_OB_fold"/>
</dbReference>
<keyword evidence="6" id="KW-0067">ATP-binding</keyword>
<dbReference type="Proteomes" id="UP000184275">
    <property type="component" value="Unassembled WGS sequence"/>
</dbReference>
<dbReference type="InterPro" id="IPR027417">
    <property type="entry name" value="P-loop_NTPase"/>
</dbReference>
<dbReference type="Pfam" id="PF07717">
    <property type="entry name" value="OB_NTP_bind"/>
    <property type="match status" value="1"/>
</dbReference>
<dbReference type="GO" id="GO:0016787">
    <property type="term" value="F:hydrolase activity"/>
    <property type="evidence" value="ECO:0007669"/>
    <property type="project" value="UniProtKB-KW"/>
</dbReference>
<dbReference type="InterPro" id="IPR024590">
    <property type="entry name" value="HrpA_C"/>
</dbReference>
<proteinExistence type="inferred from homology"/>
<dbReference type="SUPFAM" id="SSF52540">
    <property type="entry name" value="P-loop containing nucleoside triphosphate hydrolases"/>
    <property type="match status" value="1"/>
</dbReference>
<name>A0A1M6YW65_9BACT</name>
<dbReference type="SMART" id="SM00847">
    <property type="entry name" value="HA2"/>
    <property type="match status" value="1"/>
</dbReference>
<dbReference type="GO" id="GO:0005524">
    <property type="term" value="F:ATP binding"/>
    <property type="evidence" value="ECO:0007669"/>
    <property type="project" value="UniProtKB-KW"/>
</dbReference>
<dbReference type="Pfam" id="PF00270">
    <property type="entry name" value="DEAD"/>
    <property type="match status" value="1"/>
</dbReference>
<dbReference type="PANTHER" id="PTHR18934:SF99">
    <property type="entry name" value="ATP-DEPENDENT RNA HELICASE DHX37-RELATED"/>
    <property type="match status" value="1"/>
</dbReference>
<dbReference type="SMART" id="SM00490">
    <property type="entry name" value="HELICc"/>
    <property type="match status" value="1"/>
</dbReference>